<reference evidence="8" key="2">
    <citation type="submission" date="2023-05" db="EMBL/GenBank/DDBJ databases">
        <authorList>
            <person name="Schelkunov M.I."/>
        </authorList>
    </citation>
    <scope>NUCLEOTIDE SEQUENCE</scope>
    <source>
        <strain evidence="8">Hsosn_3</strain>
        <tissue evidence="8">Leaf</tissue>
    </source>
</reference>
<evidence type="ECO:0000256" key="6">
    <source>
        <dbReference type="ARBA" id="ARBA00023157"/>
    </source>
</evidence>
<protein>
    <recommendedName>
        <fullName evidence="10">Rapid alkalinization factor</fullName>
    </recommendedName>
</protein>
<comment type="similarity">
    <text evidence="2">Belongs to the plant rapid alkalinization factor (RALF) family.</text>
</comment>
<evidence type="ECO:0000256" key="1">
    <source>
        <dbReference type="ARBA" id="ARBA00004613"/>
    </source>
</evidence>
<accession>A0AAD8HE36</accession>
<dbReference type="PANTHER" id="PTHR33136:SF89">
    <property type="entry name" value="PROTEIN RALF-LIKE 19"/>
    <property type="match status" value="1"/>
</dbReference>
<dbReference type="AlphaFoldDB" id="A0AAD8HE36"/>
<evidence type="ECO:0000313" key="8">
    <source>
        <dbReference type="EMBL" id="KAK1364856.1"/>
    </source>
</evidence>
<dbReference type="Proteomes" id="UP001237642">
    <property type="component" value="Unassembled WGS sequence"/>
</dbReference>
<keyword evidence="5 7" id="KW-0732">Signal</keyword>
<feature type="signal peptide" evidence="7">
    <location>
        <begin position="1"/>
        <end position="19"/>
    </location>
</feature>
<evidence type="ECO:0008006" key="10">
    <source>
        <dbReference type="Google" id="ProtNLM"/>
    </source>
</evidence>
<keyword evidence="6" id="KW-1015">Disulfide bond</keyword>
<organism evidence="8 9">
    <name type="scientific">Heracleum sosnowskyi</name>
    <dbReference type="NCBI Taxonomy" id="360622"/>
    <lineage>
        <taxon>Eukaryota</taxon>
        <taxon>Viridiplantae</taxon>
        <taxon>Streptophyta</taxon>
        <taxon>Embryophyta</taxon>
        <taxon>Tracheophyta</taxon>
        <taxon>Spermatophyta</taxon>
        <taxon>Magnoliopsida</taxon>
        <taxon>eudicotyledons</taxon>
        <taxon>Gunneridae</taxon>
        <taxon>Pentapetalae</taxon>
        <taxon>asterids</taxon>
        <taxon>campanulids</taxon>
        <taxon>Apiales</taxon>
        <taxon>Apiaceae</taxon>
        <taxon>Apioideae</taxon>
        <taxon>apioid superclade</taxon>
        <taxon>Tordylieae</taxon>
        <taxon>Tordyliinae</taxon>
        <taxon>Heracleum</taxon>
    </lineage>
</organism>
<evidence type="ECO:0000256" key="4">
    <source>
        <dbReference type="ARBA" id="ARBA00022702"/>
    </source>
</evidence>
<evidence type="ECO:0000256" key="5">
    <source>
        <dbReference type="ARBA" id="ARBA00022729"/>
    </source>
</evidence>
<dbReference type="EMBL" id="JAUIZM010000009">
    <property type="protein sequence ID" value="KAK1364856.1"/>
    <property type="molecule type" value="Genomic_DNA"/>
</dbReference>
<evidence type="ECO:0000256" key="3">
    <source>
        <dbReference type="ARBA" id="ARBA00022525"/>
    </source>
</evidence>
<dbReference type="InterPro" id="IPR008801">
    <property type="entry name" value="RALF"/>
</dbReference>
<name>A0AAD8HE36_9APIA</name>
<dbReference type="GO" id="GO:0019722">
    <property type="term" value="P:calcium-mediated signaling"/>
    <property type="evidence" value="ECO:0007669"/>
    <property type="project" value="TreeGrafter"/>
</dbReference>
<keyword evidence="3" id="KW-0964">Secreted</keyword>
<evidence type="ECO:0000256" key="2">
    <source>
        <dbReference type="ARBA" id="ARBA00009178"/>
    </source>
</evidence>
<dbReference type="GO" id="GO:0009506">
    <property type="term" value="C:plasmodesma"/>
    <property type="evidence" value="ECO:0007669"/>
    <property type="project" value="TreeGrafter"/>
</dbReference>
<sequence length="118" mass="12906">MGSRLSLIATFLLVALASAKLADSSYTNYLRNNAVLGVKLNVVTYDNGDGTFIEEQMMNSNTSRRVLAGSATYLSYDALNKDKIPCNQRGSSYYNCAASGRANPYQRVCNSATRCARR</sequence>
<dbReference type="PANTHER" id="PTHR33136">
    <property type="entry name" value="RAPID ALKALINIZATION FACTOR-LIKE"/>
    <property type="match status" value="1"/>
</dbReference>
<proteinExistence type="inferred from homology"/>
<keyword evidence="9" id="KW-1185">Reference proteome</keyword>
<feature type="chain" id="PRO_5042168394" description="Rapid alkalinization factor" evidence="7">
    <location>
        <begin position="20"/>
        <end position="118"/>
    </location>
</feature>
<evidence type="ECO:0000256" key="7">
    <source>
        <dbReference type="SAM" id="SignalP"/>
    </source>
</evidence>
<comment type="caution">
    <text evidence="8">The sequence shown here is derived from an EMBL/GenBank/DDBJ whole genome shotgun (WGS) entry which is preliminary data.</text>
</comment>
<evidence type="ECO:0000313" key="9">
    <source>
        <dbReference type="Proteomes" id="UP001237642"/>
    </source>
</evidence>
<dbReference type="GO" id="GO:0005576">
    <property type="term" value="C:extracellular region"/>
    <property type="evidence" value="ECO:0007669"/>
    <property type="project" value="UniProtKB-SubCell"/>
</dbReference>
<comment type="subcellular location">
    <subcellularLocation>
        <location evidence="1">Secreted</location>
    </subcellularLocation>
</comment>
<reference evidence="8" key="1">
    <citation type="submission" date="2023-02" db="EMBL/GenBank/DDBJ databases">
        <title>Genome of toxic invasive species Heracleum sosnowskyi carries increased number of genes despite the absence of recent whole-genome duplications.</title>
        <authorList>
            <person name="Schelkunov M."/>
            <person name="Shtratnikova V."/>
            <person name="Makarenko M."/>
            <person name="Klepikova A."/>
            <person name="Omelchenko D."/>
            <person name="Novikova G."/>
            <person name="Obukhova E."/>
            <person name="Bogdanov V."/>
            <person name="Penin A."/>
            <person name="Logacheva M."/>
        </authorList>
    </citation>
    <scope>NUCLEOTIDE SEQUENCE</scope>
    <source>
        <strain evidence="8">Hsosn_3</strain>
        <tissue evidence="8">Leaf</tissue>
    </source>
</reference>
<gene>
    <name evidence="8" type="ORF">POM88_040417</name>
</gene>
<dbReference type="GO" id="GO:0005179">
    <property type="term" value="F:hormone activity"/>
    <property type="evidence" value="ECO:0007669"/>
    <property type="project" value="UniProtKB-KW"/>
</dbReference>
<keyword evidence="4" id="KW-0372">Hormone</keyword>
<dbReference type="Pfam" id="PF05498">
    <property type="entry name" value="RALF"/>
    <property type="match status" value="1"/>
</dbReference>